<proteinExistence type="predicted"/>
<feature type="transmembrane region" description="Helical" evidence="2">
    <location>
        <begin position="61"/>
        <end position="82"/>
    </location>
</feature>
<comment type="caution">
    <text evidence="3">The sequence shown here is derived from an EMBL/GenBank/DDBJ whole genome shotgun (WGS) entry which is preliminary data.</text>
</comment>
<protein>
    <submittedName>
        <fullName evidence="3">Phosphate ABC transporter permease</fullName>
    </submittedName>
</protein>
<organism evidence="3 4">
    <name type="scientific">Symplocastrum torsivum CPER-KK1</name>
    <dbReference type="NCBI Taxonomy" id="450513"/>
    <lineage>
        <taxon>Bacteria</taxon>
        <taxon>Bacillati</taxon>
        <taxon>Cyanobacteriota</taxon>
        <taxon>Cyanophyceae</taxon>
        <taxon>Oscillatoriophycideae</taxon>
        <taxon>Oscillatoriales</taxon>
        <taxon>Microcoleaceae</taxon>
        <taxon>Symplocastrum</taxon>
    </lineage>
</organism>
<dbReference type="Proteomes" id="UP000753908">
    <property type="component" value="Unassembled WGS sequence"/>
</dbReference>
<keyword evidence="2" id="KW-0472">Membrane</keyword>
<evidence type="ECO:0000256" key="2">
    <source>
        <dbReference type="SAM" id="Phobius"/>
    </source>
</evidence>
<evidence type="ECO:0000256" key="1">
    <source>
        <dbReference type="SAM" id="MobiDB-lite"/>
    </source>
</evidence>
<reference evidence="3" key="1">
    <citation type="submission" date="2021-05" db="EMBL/GenBank/DDBJ databases">
        <authorList>
            <person name="Pietrasiak N."/>
            <person name="Ward R."/>
            <person name="Stajich J.E."/>
            <person name="Kurbessoian T."/>
        </authorList>
    </citation>
    <scope>NUCLEOTIDE SEQUENCE</scope>
    <source>
        <strain evidence="3">CPER-KK1</strain>
    </source>
</reference>
<reference evidence="3" key="2">
    <citation type="journal article" date="2022" name="Microbiol. Resour. Announc.">
        <title>Metagenome Sequencing to Explore Phylogenomics of Terrestrial Cyanobacteria.</title>
        <authorList>
            <person name="Ward R.D."/>
            <person name="Stajich J.E."/>
            <person name="Johansen J.R."/>
            <person name="Huntemann M."/>
            <person name="Clum A."/>
            <person name="Foster B."/>
            <person name="Foster B."/>
            <person name="Roux S."/>
            <person name="Palaniappan K."/>
            <person name="Varghese N."/>
            <person name="Mukherjee S."/>
            <person name="Reddy T.B.K."/>
            <person name="Daum C."/>
            <person name="Copeland A."/>
            <person name="Chen I.A."/>
            <person name="Ivanova N.N."/>
            <person name="Kyrpides N.C."/>
            <person name="Shapiro N."/>
            <person name="Eloe-Fadrosh E.A."/>
            <person name="Pietrasiak N."/>
        </authorList>
    </citation>
    <scope>NUCLEOTIDE SEQUENCE</scope>
    <source>
        <strain evidence="3">CPER-KK1</strain>
    </source>
</reference>
<keyword evidence="2" id="KW-1133">Transmembrane helix</keyword>
<keyword evidence="2" id="KW-0812">Transmembrane</keyword>
<feature type="transmembrane region" description="Helical" evidence="2">
    <location>
        <begin position="37"/>
        <end position="55"/>
    </location>
</feature>
<sequence length="232" mass="26660">MLVPITRQKFEQVIPILATGPQYAYCWGKFPVFIKRLLISVIAVVVVLILGLALGEGFNPVRLLLGIIAALYWLWAPIYWATRRNLEIRRYKYSGFWRGEVLDVFVTEELIGTEENVNNRGELLIVENRERRLNLDVGDETGFETQLQVPLRRTHKGIAPGQIAEMLVMSNQSDLGRIAKTSDVYIPSLNLWVSDYPYVQRDVFDQVSRQLGESREATSPKKRAAKTKRRIR</sequence>
<name>A0A951PP55_9CYAN</name>
<dbReference type="AlphaFoldDB" id="A0A951PP55"/>
<feature type="compositionally biased region" description="Basic residues" evidence="1">
    <location>
        <begin position="220"/>
        <end position="232"/>
    </location>
</feature>
<gene>
    <name evidence="3" type="ORF">KME25_20300</name>
</gene>
<evidence type="ECO:0000313" key="4">
    <source>
        <dbReference type="Proteomes" id="UP000753908"/>
    </source>
</evidence>
<accession>A0A951PP55</accession>
<evidence type="ECO:0000313" key="3">
    <source>
        <dbReference type="EMBL" id="MBW4546761.1"/>
    </source>
</evidence>
<dbReference type="EMBL" id="JAHHIF010000029">
    <property type="protein sequence ID" value="MBW4546761.1"/>
    <property type="molecule type" value="Genomic_DNA"/>
</dbReference>
<feature type="region of interest" description="Disordered" evidence="1">
    <location>
        <begin position="211"/>
        <end position="232"/>
    </location>
</feature>